<keyword evidence="2" id="KW-0949">S-adenosyl-L-methionine</keyword>
<evidence type="ECO:0000313" key="8">
    <source>
        <dbReference type="EMBL" id="NBJ94869.1"/>
    </source>
</evidence>
<evidence type="ECO:0000256" key="2">
    <source>
        <dbReference type="ARBA" id="ARBA00022691"/>
    </source>
</evidence>
<dbReference type="Pfam" id="PF04055">
    <property type="entry name" value="Radical_SAM"/>
    <property type="match status" value="1"/>
</dbReference>
<dbReference type="NCBIfam" id="TIGR04085">
    <property type="entry name" value="rSAM_more_4Fe4S"/>
    <property type="match status" value="1"/>
</dbReference>
<keyword evidence="9" id="KW-1185">Reference proteome</keyword>
<feature type="domain" description="Radical SAM core" evidence="7">
    <location>
        <begin position="96"/>
        <end position="245"/>
    </location>
</feature>
<protein>
    <submittedName>
        <fullName evidence="8">Radical SAM protein</fullName>
    </submittedName>
</protein>
<dbReference type="SUPFAM" id="SSF102114">
    <property type="entry name" value="Radical SAM enzymes"/>
    <property type="match status" value="1"/>
</dbReference>
<accession>A0A9X5GU62</accession>
<evidence type="ECO:0000256" key="6">
    <source>
        <dbReference type="ARBA" id="ARBA00023601"/>
    </source>
</evidence>
<evidence type="ECO:0000256" key="1">
    <source>
        <dbReference type="ARBA" id="ARBA00001966"/>
    </source>
</evidence>
<comment type="caution">
    <text evidence="8">The sequence shown here is derived from an EMBL/GenBank/DDBJ whole genome shotgun (WGS) entry which is preliminary data.</text>
</comment>
<dbReference type="InterPro" id="IPR013785">
    <property type="entry name" value="Aldolase_TIM"/>
</dbReference>
<dbReference type="InterPro" id="IPR007197">
    <property type="entry name" value="rSAM"/>
</dbReference>
<dbReference type="CDD" id="cd01335">
    <property type="entry name" value="Radical_SAM"/>
    <property type="match status" value="1"/>
</dbReference>
<dbReference type="GO" id="GO:0016491">
    <property type="term" value="F:oxidoreductase activity"/>
    <property type="evidence" value="ECO:0007669"/>
    <property type="project" value="InterPro"/>
</dbReference>
<dbReference type="PANTHER" id="PTHR43273">
    <property type="entry name" value="ANAEROBIC SULFATASE-MATURATING ENZYME HOMOLOG ASLB-RELATED"/>
    <property type="match status" value="1"/>
</dbReference>
<dbReference type="InterPro" id="IPR023867">
    <property type="entry name" value="Sulphatase_maturase_rSAM"/>
</dbReference>
<dbReference type="RefSeq" id="WP_160239733.1">
    <property type="nucleotide sequence ID" value="NZ_QZDT01000054.1"/>
</dbReference>
<dbReference type="SFLD" id="SFLDG01384">
    <property type="entry name" value="thioether_bond_formation_requi"/>
    <property type="match status" value="1"/>
</dbReference>
<keyword evidence="5" id="KW-0411">Iron-sulfur</keyword>
<gene>
    <name evidence="8" type="ORF">D5281_20405</name>
</gene>
<dbReference type="PANTHER" id="PTHR43273:SF3">
    <property type="entry name" value="ANAEROBIC SULFATASE-MATURATING ENZYME HOMOLOG ASLB-RELATED"/>
    <property type="match status" value="1"/>
</dbReference>
<reference evidence="8" key="1">
    <citation type="submission" date="2018-09" db="EMBL/GenBank/DDBJ databases">
        <title>Murine metabolic-syndrome-specific gut microbial biobank.</title>
        <authorList>
            <person name="Liu C."/>
        </authorList>
    </citation>
    <scope>NUCLEOTIDE SEQUENCE</scope>
    <source>
        <strain evidence="8">D42-62</strain>
    </source>
</reference>
<dbReference type="InterPro" id="IPR023885">
    <property type="entry name" value="4Fe4S-binding_SPASM_dom"/>
</dbReference>
<dbReference type="Gene3D" id="3.20.20.70">
    <property type="entry name" value="Aldolase class I"/>
    <property type="match status" value="1"/>
</dbReference>
<dbReference type="SFLD" id="SFLDG01386">
    <property type="entry name" value="main_SPASM_domain-containing"/>
    <property type="match status" value="1"/>
</dbReference>
<dbReference type="OrthoDB" id="9808591at2"/>
<dbReference type="Proteomes" id="UP001154420">
    <property type="component" value="Unassembled WGS sequence"/>
</dbReference>
<dbReference type="InterPro" id="IPR058240">
    <property type="entry name" value="rSAM_sf"/>
</dbReference>
<comment type="cofactor">
    <cofactor evidence="1">
        <name>[4Fe-4S] cluster</name>
        <dbReference type="ChEBI" id="CHEBI:49883"/>
    </cofactor>
</comment>
<evidence type="ECO:0000259" key="7">
    <source>
        <dbReference type="Pfam" id="PF04055"/>
    </source>
</evidence>
<evidence type="ECO:0000256" key="5">
    <source>
        <dbReference type="ARBA" id="ARBA00023014"/>
    </source>
</evidence>
<sequence>MKVNSTFKLEKINHRYFAFDGGTGNIFEISEILYEILLNRNEKLTEKFTVEEIENAEKGLLVAMNNGILSEQNLLLRTYQKIGGKNVHSLNTLFLNVAQKCNLKCSYCFGKGGSYGLQQEMMSIDTARRCVDYWLKNIEEKKQNIVVSFFGGEPLLNLEVIEFVVQYINSKKQSINGNVKYMITTNGTILNNSIIEMFIKNDFLVSVSLDGISKIHNKNRAFASGKGSMDLVAKNTKKLLAHISNLNCQITLRREDIPFLEEAVTALWEMGVDKVYSNIVFDKNEIYQEKDYKELKFQTEILSDLMYQHLISGSKNIYGNIFDYMQNLHTRNYAINCFVWKEKIAAFASNGDAYSCYRLVGENDFLLGNVRQHDFTVFSKPFEKQKVAQCQNCYCQLYCGEGCPCENLVYNSDINIPAEEWCEKNKILFDISLRLYLKIKVNEPDLFRKLCKYWEENR</sequence>
<dbReference type="EMBL" id="QZDT01000054">
    <property type="protein sequence ID" value="NBJ94869.1"/>
    <property type="molecule type" value="Genomic_DNA"/>
</dbReference>
<dbReference type="SFLD" id="SFLDS00029">
    <property type="entry name" value="Radical_SAM"/>
    <property type="match status" value="1"/>
</dbReference>
<dbReference type="GO" id="GO:0051536">
    <property type="term" value="F:iron-sulfur cluster binding"/>
    <property type="evidence" value="ECO:0007669"/>
    <property type="project" value="UniProtKB-KW"/>
</dbReference>
<organism evidence="8 9">
    <name type="scientific">Parablautia muri</name>
    <dbReference type="NCBI Taxonomy" id="2320879"/>
    <lineage>
        <taxon>Bacteria</taxon>
        <taxon>Bacillati</taxon>
        <taxon>Bacillota</taxon>
        <taxon>Clostridia</taxon>
        <taxon>Lachnospirales</taxon>
        <taxon>Lachnospiraceae</taxon>
        <taxon>Parablautia</taxon>
    </lineage>
</organism>
<dbReference type="GO" id="GO:0046872">
    <property type="term" value="F:metal ion binding"/>
    <property type="evidence" value="ECO:0007669"/>
    <property type="project" value="UniProtKB-KW"/>
</dbReference>
<evidence type="ECO:0000256" key="3">
    <source>
        <dbReference type="ARBA" id="ARBA00022723"/>
    </source>
</evidence>
<comment type="similarity">
    <text evidence="6">Belongs to the radical SAM superfamily. Anaerobic sulfatase-maturating enzyme family.</text>
</comment>
<keyword evidence="3" id="KW-0479">Metal-binding</keyword>
<dbReference type="AlphaFoldDB" id="A0A9X5GU62"/>
<evidence type="ECO:0000256" key="4">
    <source>
        <dbReference type="ARBA" id="ARBA00023004"/>
    </source>
</evidence>
<dbReference type="SFLD" id="SFLDG01067">
    <property type="entry name" value="SPASM/twitch_domain_containing"/>
    <property type="match status" value="1"/>
</dbReference>
<proteinExistence type="inferred from homology"/>
<evidence type="ECO:0000313" key="9">
    <source>
        <dbReference type="Proteomes" id="UP001154420"/>
    </source>
</evidence>
<name>A0A9X5GU62_9FIRM</name>
<keyword evidence="4" id="KW-0408">Iron</keyword>